<proteinExistence type="predicted"/>
<feature type="region of interest" description="Disordered" evidence="4">
    <location>
        <begin position="790"/>
        <end position="817"/>
    </location>
</feature>
<dbReference type="Gene3D" id="3.30.60.90">
    <property type="match status" value="4"/>
</dbReference>
<protein>
    <recommendedName>
        <fullName evidence="5">ZZ-type domain-containing protein</fullName>
    </recommendedName>
</protein>
<sequence length="911" mass="99872">MAVPAHMAVPVGPVTTVGLDTIITVKVLYNDANRRFKLPLRDLGARSLPQKLHQLLNIPADANVVFERYSDSAAGYIRLESDNQAVYKQLYRAAKAKQKLRIKVTTVSPSVVVSKPIAESTEADQEAAEPKESSPRYSYLDTVLSPPLPSAPMEKLSNISSSAPEVTVEQIKSAGASDVICRLRRVVQDRHAPASPPSAQEAPCPSFCIDCNSCGRSIPNEHYHCGTCDGGDYDLCPSCVDRGVSCLVEDHWLIKRFVEGESVINSTTVRLASRRNQSEDESASTGTATVSVPEVDSSSVPETASESVTLTAPALEQETDAARTPLPTKMPEVETAVPSIPAVPDPPVEVTERCCNACFREFDEIKMVTCSDCEDYDLCLTCLLKDAHGHHPGHAFSLIHDGKLYLKHLVLSRCRPGRHHQHAAICDGCDKRIIGVRHKCLACPDWDYCWSCIKDAPRTHPGHRFVPIYGAIAEHPVHNEIHRGIFCDGPLCKIKRIPAYITGVRYKCAVCYDTDFCEACEALPTNPHNPTHPLIKFKSSIQGVTVTTYNDSGLGGQVVTLGDGPAPVPAPAPVLAPAQEPVLTPTEEHTAKSVSNNASPPDQPERQTEEVMRTELRELAEEFTKMVDENVEKERQQQPPDFENADNETKSAVMMASARASGYQAFFIRETVPDGTKFLPNHVFQQTWTLYNPGPLPWIPGSSVRFVGGDSMFNVDTDRPSSISSITAAMESNVLSDLVMPGEKADFSVTLKTPQREGTAISYWRLKNPDGIPFGHKLWCDIQVRMDAAESAKDEPAESASENTIEIKEPQDQRAQSDVKQELQLTDSVMVFPKLEKESPLSRSEVALSDPVPVAPSAPSLSNMDEQDILEDVESLALEDVDSADGFLTDEEYDILDASDQEFFNTRGSQQ</sequence>
<dbReference type="SUPFAM" id="SSF57850">
    <property type="entry name" value="RING/U-box"/>
    <property type="match status" value="4"/>
</dbReference>
<dbReference type="CDD" id="cd02341">
    <property type="entry name" value="ZZ_ZZZ3"/>
    <property type="match status" value="1"/>
</dbReference>
<evidence type="ECO:0000313" key="7">
    <source>
        <dbReference type="Proteomes" id="UP000243515"/>
    </source>
</evidence>
<feature type="region of interest" description="Disordered" evidence="4">
    <location>
        <begin position="272"/>
        <end position="327"/>
    </location>
</feature>
<dbReference type="AlphaFoldDB" id="A0A232LRA4"/>
<reference evidence="6 7" key="1">
    <citation type="journal article" date="2015" name="Environ. Microbiol.">
        <title>Metagenome sequence of Elaphomyces granulatus from sporocarp tissue reveals Ascomycota ectomycorrhizal fingerprints of genome expansion and a Proteobacteria-rich microbiome.</title>
        <authorList>
            <person name="Quandt C.A."/>
            <person name="Kohler A."/>
            <person name="Hesse C.N."/>
            <person name="Sharpton T.J."/>
            <person name="Martin F."/>
            <person name="Spatafora J.W."/>
        </authorList>
    </citation>
    <scope>NUCLEOTIDE SEQUENCE [LARGE SCALE GENOMIC DNA]</scope>
    <source>
        <strain evidence="6 7">OSC145934</strain>
    </source>
</reference>
<feature type="compositionally biased region" description="Basic and acidic residues" evidence="4">
    <location>
        <begin position="805"/>
        <end position="817"/>
    </location>
</feature>
<feature type="region of interest" description="Disordered" evidence="4">
    <location>
        <begin position="840"/>
        <end position="867"/>
    </location>
</feature>
<keyword evidence="7" id="KW-1185">Reference proteome</keyword>
<dbReference type="InterPro" id="IPR013783">
    <property type="entry name" value="Ig-like_fold"/>
</dbReference>
<feature type="domain" description="ZZ-type" evidence="5">
    <location>
        <begin position="481"/>
        <end position="530"/>
    </location>
</feature>
<dbReference type="InterPro" id="IPR000433">
    <property type="entry name" value="Znf_ZZ"/>
</dbReference>
<feature type="domain" description="ZZ-type" evidence="5">
    <location>
        <begin position="349"/>
        <end position="393"/>
    </location>
</feature>
<dbReference type="CDD" id="cd14947">
    <property type="entry name" value="NBR1_like"/>
    <property type="match status" value="1"/>
</dbReference>
<evidence type="ECO:0000256" key="2">
    <source>
        <dbReference type="ARBA" id="ARBA00022771"/>
    </source>
</evidence>
<keyword evidence="3" id="KW-0862">Zinc</keyword>
<comment type="caution">
    <text evidence="6">The sequence shown here is derived from an EMBL/GenBank/DDBJ whole genome shotgun (WGS) entry which is preliminary data.</text>
</comment>
<feature type="region of interest" description="Disordered" evidence="4">
    <location>
        <begin position="584"/>
        <end position="611"/>
    </location>
</feature>
<evidence type="ECO:0000256" key="4">
    <source>
        <dbReference type="SAM" id="MobiDB-lite"/>
    </source>
</evidence>
<dbReference type="Gene3D" id="2.60.40.10">
    <property type="entry name" value="Immunoglobulins"/>
    <property type="match status" value="1"/>
</dbReference>
<dbReference type="CDD" id="cd02249">
    <property type="entry name" value="ZZ"/>
    <property type="match status" value="1"/>
</dbReference>
<dbReference type="Pfam" id="PF16158">
    <property type="entry name" value="N_BRCA1_IG"/>
    <property type="match status" value="1"/>
</dbReference>
<name>A0A232LRA4_9EURO</name>
<keyword evidence="1" id="KW-0479">Metal-binding</keyword>
<dbReference type="Pfam" id="PF00569">
    <property type="entry name" value="ZZ"/>
    <property type="match status" value="2"/>
</dbReference>
<dbReference type="InterPro" id="IPR043145">
    <property type="entry name" value="Znf_ZZ_sf"/>
</dbReference>
<gene>
    <name evidence="6" type="ORF">Egran_05905</name>
</gene>
<evidence type="ECO:0000256" key="3">
    <source>
        <dbReference type="ARBA" id="ARBA00022833"/>
    </source>
</evidence>
<dbReference type="GO" id="GO:0008270">
    <property type="term" value="F:zinc ion binding"/>
    <property type="evidence" value="ECO:0007669"/>
    <property type="project" value="UniProtKB-KW"/>
</dbReference>
<feature type="domain" description="ZZ-type" evidence="5">
    <location>
        <begin position="420"/>
        <end position="465"/>
    </location>
</feature>
<dbReference type="OrthoDB" id="661148at2759"/>
<dbReference type="PANTHER" id="PTHR20930:SF0">
    <property type="entry name" value="PROTEIN ILRUN"/>
    <property type="match status" value="1"/>
</dbReference>
<dbReference type="InterPro" id="IPR041981">
    <property type="entry name" value="ZZZ3_ZZ"/>
</dbReference>
<dbReference type="PANTHER" id="PTHR20930">
    <property type="entry name" value="OVARIAN CARCINOMA ANTIGEN CA125-RELATED"/>
    <property type="match status" value="1"/>
</dbReference>
<evidence type="ECO:0000256" key="1">
    <source>
        <dbReference type="ARBA" id="ARBA00022723"/>
    </source>
</evidence>
<dbReference type="CDD" id="cd02340">
    <property type="entry name" value="ZZ_NBR1_like"/>
    <property type="match status" value="2"/>
</dbReference>
<evidence type="ECO:0000259" key="5">
    <source>
        <dbReference type="SMART" id="SM00291"/>
    </source>
</evidence>
<feature type="compositionally biased region" description="Low complexity" evidence="4">
    <location>
        <begin position="290"/>
        <end position="302"/>
    </location>
</feature>
<dbReference type="InterPro" id="IPR032350">
    <property type="entry name" value="Nbr1_FW"/>
</dbReference>
<dbReference type="EMBL" id="NPHW01005873">
    <property type="protein sequence ID" value="OXV06327.1"/>
    <property type="molecule type" value="Genomic_DNA"/>
</dbReference>
<dbReference type="Proteomes" id="UP000243515">
    <property type="component" value="Unassembled WGS sequence"/>
</dbReference>
<evidence type="ECO:0000313" key="6">
    <source>
        <dbReference type="EMBL" id="OXV06327.1"/>
    </source>
</evidence>
<accession>A0A232LRA4</accession>
<feature type="region of interest" description="Disordered" evidence="4">
    <location>
        <begin position="118"/>
        <end position="138"/>
    </location>
</feature>
<feature type="compositionally biased region" description="Low complexity" evidence="4">
    <location>
        <begin position="846"/>
        <end position="862"/>
    </location>
</feature>
<organism evidence="6 7">
    <name type="scientific">Elaphomyces granulatus</name>
    <dbReference type="NCBI Taxonomy" id="519963"/>
    <lineage>
        <taxon>Eukaryota</taxon>
        <taxon>Fungi</taxon>
        <taxon>Dikarya</taxon>
        <taxon>Ascomycota</taxon>
        <taxon>Pezizomycotina</taxon>
        <taxon>Eurotiomycetes</taxon>
        <taxon>Eurotiomycetidae</taxon>
        <taxon>Eurotiales</taxon>
        <taxon>Elaphomycetaceae</taxon>
        <taxon>Elaphomyces</taxon>
    </lineage>
</organism>
<dbReference type="SMART" id="SM00291">
    <property type="entry name" value="ZnF_ZZ"/>
    <property type="match status" value="4"/>
</dbReference>
<keyword evidence="2" id="KW-0863">Zinc-finger</keyword>
<feature type="domain" description="ZZ-type" evidence="5">
    <location>
        <begin position="205"/>
        <end position="250"/>
    </location>
</feature>